<feature type="chain" id="PRO_5046993629" evidence="2">
    <location>
        <begin position="25"/>
        <end position="1470"/>
    </location>
</feature>
<evidence type="ECO:0000313" key="3">
    <source>
        <dbReference type="EMBL" id="NJC27558.1"/>
    </source>
</evidence>
<feature type="signal peptide" evidence="2">
    <location>
        <begin position="1"/>
        <end position="24"/>
    </location>
</feature>
<evidence type="ECO:0000256" key="2">
    <source>
        <dbReference type="SAM" id="SignalP"/>
    </source>
</evidence>
<reference evidence="3 4" key="1">
    <citation type="submission" date="2020-03" db="EMBL/GenBank/DDBJ databases">
        <title>Genomic Encyclopedia of Type Strains, Phase IV (KMG-IV): sequencing the most valuable type-strain genomes for metagenomic binning, comparative biology and taxonomic classification.</title>
        <authorList>
            <person name="Goeker M."/>
        </authorList>
    </citation>
    <scope>NUCLEOTIDE SEQUENCE [LARGE SCALE GENOMIC DNA]</scope>
    <source>
        <strain evidence="3 4">DSM 105096</strain>
    </source>
</reference>
<organism evidence="3 4">
    <name type="scientific">Neolewinella antarctica</name>
    <dbReference type="NCBI Taxonomy" id="442734"/>
    <lineage>
        <taxon>Bacteria</taxon>
        <taxon>Pseudomonadati</taxon>
        <taxon>Bacteroidota</taxon>
        <taxon>Saprospiria</taxon>
        <taxon>Saprospirales</taxon>
        <taxon>Lewinellaceae</taxon>
        <taxon>Neolewinella</taxon>
    </lineage>
</organism>
<evidence type="ECO:0000313" key="4">
    <source>
        <dbReference type="Proteomes" id="UP000770785"/>
    </source>
</evidence>
<evidence type="ECO:0000256" key="1">
    <source>
        <dbReference type="SAM" id="MobiDB-lite"/>
    </source>
</evidence>
<dbReference type="Gene3D" id="2.60.40.740">
    <property type="match status" value="1"/>
</dbReference>
<sequence length="1470" mass="154817">MLPGFTSRLCLLFLFLSLSTVALAQRGQTAKINNRGLKSTVVEKMECNDAGEILGFSDLNLASNSFTGIAQSGGLVAFADRPDTIFLCPNDSFVVNFDLSAPFDISGDPDKSTPGGIGFAYYRCIPTVTGPIAENVYDDCIVNDGTDPFDDFTIAISRNYADATPNYDIFIDNFITGVTPINDFFPGGSPQVFTYAPITFDAVDENFAGIYEDDPTQTPPYKCVDVSVDQNFTVAFMNPITVTTSVISGCQGSFRIRGGAPELRQGEGYTFVIENTVTSERALILAPQSSIRHNSTVNYRVPSPGEYRITGTDEKSCQLVSRIVTHSGVCNTDITATAQDETCDGNDDGSIVVSVPAGQSSATVQFRLASATSFGGDRELTSLPNTAVISPLAPGDYAVRAVYPDGSFSNVTTVTVDPGLKFAVTLDAFAQPTCNGDADGSVRATVSVNGVRLTNPESAGYTFSWAGTTSTNDTLFNLPAGSYAVTVTGPRGVCTEPASGGLDQSPPVNIITSSMAGGPVSSTDPATCSGSGDGSITVLVEGGSGPYTFDWPDPIPDNSDPSQSTRPNLDPGDYIVSVTDLNGCFAEEEFTVTAAKLLVINATVVPIACFGDANATISITGEVTGQAGAARVGNFFVSIENLTTGITVPEIEIIDDAIPTLFSGLDVGRYVITLRDEDPAMCATTDTFDIGQPDLLVLDEDFMTEDETCEFGTDGSATASVTGGTAPYEYRWVNDSLETPLDTITPGPLLGGQVADSNYVVTVTDARGCTVIDTFRINSLPNAQILVNNGSVDCPGDENGQLSATITPPPGETIVSIFWFRLNPADTTIVDTVAITAATAANLTPGPYAIEVIVSNQCPSTQLAFITSPEEVFLQNFTVINPDCASGPGNDNGTISVTPGGGTPNADGSYNYSWSNGVSSTNPILSNLTEGDYSVTITDANNCQPAFDTTFTIAAPPAITGEFTITPVSCPDDSTANGTATFAAIFGDGTPGNFAFTWSDGTSGSGTSSTIANLTRGPVSVTVTDGLCERVFEDSITSPENFVVEPLVTSVSCNGDANGSVTLNATGGTGAYAYEWLDFPTETDETLTDLTAGIYRAVLTDANGCSPDTISSGITEPDVLDLAIDSSLTTPSVACIGDSNGLISVFVNSANNNDFGPMPYTWSAGVADSATTIATDLAPGTYGVTLTDVNGCQDSISYAISEPDSITFSYLPIEDIACFGETTQIIIDTAFGGTAASFSDYTFTINNDGFRIRADTPGEAFAGPITIAIFDAVGCSSEQTDSIGQPEQIVIDLEDEITIELGDTLTRLNPVVSPPGGLYNYRWTPADSLSNDSIRDPRIFSFVDVAYTLEVTDGNNCQAFADIFVNVDANRNIYIPTAFSPNQDGRNDDFRVFACQGVRRVSSVQIFNRWGGLVFEGEDLPPDCLSGIQLWNGEMPNGKLVNPGVFVYVVEVEFLDNITLPYRGEFTLLR</sequence>
<comment type="caution">
    <text evidence="3">The sequence shown here is derived from an EMBL/GenBank/DDBJ whole genome shotgun (WGS) entry which is preliminary data.</text>
</comment>
<dbReference type="Pfam" id="PF13585">
    <property type="entry name" value="CHU_C"/>
    <property type="match status" value="1"/>
</dbReference>
<protein>
    <submittedName>
        <fullName evidence="3">Gliding motility-associated-like protein</fullName>
    </submittedName>
</protein>
<feature type="region of interest" description="Disordered" evidence="1">
    <location>
        <begin position="550"/>
        <end position="570"/>
    </location>
</feature>
<name>A0ABX0XFK6_9BACT</name>
<dbReference type="Proteomes" id="UP000770785">
    <property type="component" value="Unassembled WGS sequence"/>
</dbReference>
<dbReference type="EMBL" id="JAATJH010000005">
    <property type="protein sequence ID" value="NJC27558.1"/>
    <property type="molecule type" value="Genomic_DNA"/>
</dbReference>
<dbReference type="InterPro" id="IPR025667">
    <property type="entry name" value="SprB_repeat"/>
</dbReference>
<gene>
    <name evidence="3" type="ORF">GGR27_003075</name>
</gene>
<dbReference type="RefSeq" id="WP_168038760.1">
    <property type="nucleotide sequence ID" value="NZ_JAATJH010000005.1"/>
</dbReference>
<dbReference type="Pfam" id="PF13573">
    <property type="entry name" value="SprB"/>
    <property type="match status" value="4"/>
</dbReference>
<keyword evidence="2" id="KW-0732">Signal</keyword>
<accession>A0ABX0XFK6</accession>
<keyword evidence="4" id="KW-1185">Reference proteome</keyword>
<proteinExistence type="predicted"/>